<feature type="transmembrane region" description="Helical" evidence="2">
    <location>
        <begin position="1240"/>
        <end position="1262"/>
    </location>
</feature>
<feature type="region of interest" description="Disordered" evidence="1">
    <location>
        <begin position="1979"/>
        <end position="2042"/>
    </location>
</feature>
<keyword evidence="2" id="KW-0472">Membrane</keyword>
<feature type="transmembrane region" description="Helical" evidence="2">
    <location>
        <begin position="1178"/>
        <end position="1202"/>
    </location>
</feature>
<feature type="region of interest" description="Disordered" evidence="1">
    <location>
        <begin position="176"/>
        <end position="240"/>
    </location>
</feature>
<feature type="compositionally biased region" description="Acidic residues" evidence="1">
    <location>
        <begin position="1990"/>
        <end position="2001"/>
    </location>
</feature>
<organism evidence="3">
    <name type="scientific">viral metagenome</name>
    <dbReference type="NCBI Taxonomy" id="1070528"/>
    <lineage>
        <taxon>unclassified sequences</taxon>
        <taxon>metagenomes</taxon>
        <taxon>organismal metagenomes</taxon>
    </lineage>
</organism>
<proteinExistence type="predicted"/>
<feature type="compositionally biased region" description="Acidic residues" evidence="1">
    <location>
        <begin position="2033"/>
        <end position="2042"/>
    </location>
</feature>
<sequence>MSMLKVAPIANTSMKTLDKPPFKIKSRKIGGGTVLKLADIIYIASPENEIFDNNTFFIEYIDNKSLKLVDITTLKQYKLRINNDGTIGDGTIQEIIIVERDSRDGYARQNELIPGKWINIYFDGDTPAVLIGEITNLEKDMIEITSYPDNTVLYIDFGYKGVPDNLNIKTIELRQPPAESKNQDIESLEESQQQSQDEGDDDDAQNTQDEDQYNELTQQEPDEELNFDDDENKNIDTDAPSVRPKAKKIIQKYIIRADERQLGPVLDAVTMLQSKSSENERFDIQMQTDDLLDDLVMKASKSGTTPLSINEIKREVERFVQLRHKHSHLDEYGNVTKFKKHTSQWRPLVESLELLDTELKWILPVVKNVRRLEIDNLDEDMNTDVDVSEEIKDSVANAVNTYMKGGNGELINHYKRYVDTISREFQPSIDPNSEDREILATIYATLDIMTIVDNLGNFRSTNIKNGSIGESRMCFYRNISPANFLEPRGLNMSKIERTDIKPSNVKDIISIKSFVSLPYPMVKFSKIDLPATNIAIKSAYNDLYSLYHKSLTRKTKLNRIVIDKLQMGSVYNVGTFETFNNFMLSVSEDKLQELSPQEIYRKYLEIIVPKTRNIIDTVSKYATHALNFHDYVDVLEPYLLYKEDLTFSHYKTISGLIENNISQYISTYKKRLKDFTKLKTLTKSSYYNGDVITKMVDKDLREHVFEKYNQQNNNYSNSEFLSRIIQIDGGRLLYDAVTIKNLDNLIHKDIHIVIQQLHADEMKEESKDSQQEDKCQTVIMSKQYFSPEEITADNEIDVYYDKKYDTTDYSMLIKSDEPHSNTIEKFSNEHSRMTPEDFFQFIRKKVATKLPNNDPDLDYITENIIRGKKRVRDGDYAMFYDSDEEAMLYYKRVNNIWKVDNTIDKDVNFKNSASYCNTQPDCVAVSTEGDPKCVEKSVSKTDIRRGILKQLVESFDHRYNLTKEELADYIKAKYRYDYEVIDKLKVRRVKELCKYDAEHFKMGLRVDSFKDVIRSEQKDVLNEILAQSDLNKKYSDLLYFVNNYTEEHTNQEMENSDPKAWRYCSTTKTPLVPIFLVSLASAWCDDGEDYDKSNYRRVLDKVIRESGKESEDGGYWVDKNSGEVITKKMYDDSEGYDDMGRKNVSREVVEEDFESKYMNKMKNQDSLKKFYSSPETRIMYDVTIALSNVMSIGILPMLDFIISLASSTLQKPGILPSEKEYKEKANNAAKSGKKMPKYDYVYNQTILYLTLGAFLIGVQTYIPGVVTKKTYPGCVKSFKGYPFDKSGDTSGLEYLSCVVQKSASPSGVWKVLQRKNKDAIQKIIVTFIDNYYIENIDVKQKIREKIEYLMKNPQDVIPDEMKIVKWTTFLPPQGELNIKVENIKEEYRKLLISDIKSGSPKQWERLAVIHSKIQYFSLYVQQGVQEVIQKEHNNEFNGIAETTASSKELFMDSKNKSQIEHFGSKECEIKTSVEVVRILEKITKDVSKLSKANMLYCSSDSKNVYAPLRKDFSEETIYRAFIDICKFTRVGNPPDEFLSICGDKPEQFDKADIISEKIRKLKQQGKSYDSSMLERLLQLSGMRYKVRVEDSSNTETQVTKLMKILEEIEQESPFWKLRQYLEIVLDSFDVEKVGDSVNEEIRGLRNYLGEENQRMIQDIVKELDDHISILPKEKKRVKTFLDTMTEWNYQEDDTSKMRNAYYNCFDFIKKYIVSISRVFPQMILNTCKHTNVWFNKESFEKRMNVSKNAADEITENNHSYYKNLEVFYNNQVLKNILEKVTDSCDMILRFAEYTPYFSSIDTDKGTITSVFDKKTCGALFQYYLLNVLTKYIDLASDSNMLNMNDNQSYGAEELERRTDLNVPEVDPSLLESDLMILKTDTCRLLFSFIDIMQKHRDDIDVTYFQVSDINFKVRETEKQIITSRLEALTDEERDLDTIKKINKLGVWNAGLQKSLKVHVKESYDAERDFTEKMKQAERAIRKQHSKSNEEDVTDLLDEYLEQQDAYQREEDEENDLSNYYGEDGSDDPYGMEMNDEDRSDFI</sequence>
<evidence type="ECO:0000313" key="3">
    <source>
        <dbReference type="EMBL" id="QHT38709.1"/>
    </source>
</evidence>
<name>A0A6C0FDR6_9ZZZZ</name>
<feature type="compositionally biased region" description="Acidic residues" evidence="1">
    <location>
        <begin position="220"/>
        <end position="231"/>
    </location>
</feature>
<accession>A0A6C0FDR6</accession>
<reference evidence="3" key="1">
    <citation type="journal article" date="2020" name="Nature">
        <title>Giant virus diversity and host interactions through global metagenomics.</title>
        <authorList>
            <person name="Schulz F."/>
            <person name="Roux S."/>
            <person name="Paez-Espino D."/>
            <person name="Jungbluth S."/>
            <person name="Walsh D.A."/>
            <person name="Denef V.J."/>
            <person name="McMahon K.D."/>
            <person name="Konstantinidis K.T."/>
            <person name="Eloe-Fadrosh E.A."/>
            <person name="Kyrpides N.C."/>
            <person name="Woyke T."/>
        </authorList>
    </citation>
    <scope>NUCLEOTIDE SEQUENCE</scope>
    <source>
        <strain evidence="3">GVMAG-S-ERX556106-38</strain>
    </source>
</reference>
<evidence type="ECO:0000256" key="2">
    <source>
        <dbReference type="SAM" id="Phobius"/>
    </source>
</evidence>
<protein>
    <submittedName>
        <fullName evidence="3">Uncharacterized protein</fullName>
    </submittedName>
</protein>
<dbReference type="EMBL" id="MN738833">
    <property type="protein sequence ID" value="QHT38709.1"/>
    <property type="molecule type" value="Genomic_DNA"/>
</dbReference>
<keyword evidence="2" id="KW-1133">Transmembrane helix</keyword>
<evidence type="ECO:0000256" key="1">
    <source>
        <dbReference type="SAM" id="MobiDB-lite"/>
    </source>
</evidence>
<feature type="compositionally biased region" description="Acidic residues" evidence="1">
    <location>
        <begin position="197"/>
        <end position="213"/>
    </location>
</feature>
<keyword evidence="2" id="KW-0812">Transmembrane</keyword>